<comment type="caution">
    <text evidence="2">The sequence shown here is derived from an EMBL/GenBank/DDBJ whole genome shotgun (WGS) entry which is preliminary data.</text>
</comment>
<dbReference type="PANTHER" id="PTHR40741">
    <property type="entry name" value="AMASTIN-RELATED"/>
    <property type="match status" value="1"/>
</dbReference>
<dbReference type="EMBL" id="LGTL01000015">
    <property type="protein sequence ID" value="KPA77830.1"/>
    <property type="molecule type" value="Genomic_DNA"/>
</dbReference>
<organism evidence="2 3">
    <name type="scientific">Leptomonas pyrrhocoris</name>
    <name type="common">Firebug parasite</name>
    <dbReference type="NCBI Taxonomy" id="157538"/>
    <lineage>
        <taxon>Eukaryota</taxon>
        <taxon>Discoba</taxon>
        <taxon>Euglenozoa</taxon>
        <taxon>Kinetoplastea</taxon>
        <taxon>Metakinetoplastina</taxon>
        <taxon>Trypanosomatida</taxon>
        <taxon>Trypanosomatidae</taxon>
        <taxon>Leishmaniinae</taxon>
        <taxon>Leptomonas</taxon>
    </lineage>
</organism>
<proteinExistence type="predicted"/>
<dbReference type="PANTHER" id="PTHR40741:SF1">
    <property type="entry name" value="AMASTIN"/>
    <property type="match status" value="1"/>
</dbReference>
<dbReference type="OrthoDB" id="10443375at2759"/>
<keyword evidence="1" id="KW-1133">Transmembrane helix</keyword>
<evidence type="ECO:0000313" key="3">
    <source>
        <dbReference type="Proteomes" id="UP000037923"/>
    </source>
</evidence>
<dbReference type="RefSeq" id="XP_015656270.1">
    <property type="nucleotide sequence ID" value="XM_015804977.1"/>
</dbReference>
<feature type="transmembrane region" description="Helical" evidence="1">
    <location>
        <begin position="168"/>
        <end position="195"/>
    </location>
</feature>
<dbReference type="EMBL" id="LGTL01000015">
    <property type="protein sequence ID" value="KPA77832.1"/>
    <property type="molecule type" value="Genomic_DNA"/>
</dbReference>
<feature type="transmembrane region" description="Helical" evidence="1">
    <location>
        <begin position="118"/>
        <end position="141"/>
    </location>
</feature>
<accession>A0A0M9FX08</accession>
<evidence type="ECO:0000313" key="2">
    <source>
        <dbReference type="EMBL" id="KPA77830.1"/>
    </source>
</evidence>
<keyword evidence="1" id="KW-0812">Transmembrane</keyword>
<name>A0A0M9FX08_LEPPY</name>
<feature type="transmembrane region" description="Helical" evidence="1">
    <location>
        <begin position="86"/>
        <end position="106"/>
    </location>
</feature>
<dbReference type="VEuPathDB" id="TriTrypDB:LpyrH10_15_0540"/>
<keyword evidence="3" id="KW-1185">Reference proteome</keyword>
<feature type="transmembrane region" description="Helical" evidence="1">
    <location>
        <begin position="7"/>
        <end position="32"/>
    </location>
</feature>
<reference evidence="2 3" key="1">
    <citation type="submission" date="2015-07" db="EMBL/GenBank/DDBJ databases">
        <title>High-quality genome of monoxenous trypanosomatid Leptomonas pyrrhocoris.</title>
        <authorList>
            <person name="Flegontov P."/>
            <person name="Butenko A."/>
            <person name="Firsov S."/>
            <person name="Vlcek C."/>
            <person name="Logacheva M.D."/>
            <person name="Field M."/>
            <person name="Filatov D."/>
            <person name="Flegontova O."/>
            <person name="Gerasimov E."/>
            <person name="Jackson A.P."/>
            <person name="Kelly S."/>
            <person name="Opperdoes F."/>
            <person name="O'Reilly A."/>
            <person name="Votypka J."/>
            <person name="Yurchenko V."/>
            <person name="Lukes J."/>
        </authorList>
    </citation>
    <scope>NUCLEOTIDE SEQUENCE [LARGE SCALE GENOMIC DNA]</scope>
    <source>
        <strain evidence="2">H10</strain>
    </source>
</reference>
<sequence>MSFKCCYRVLVCILLVGLTICTVISVVTPLYARTVTNSDSGTTILTLSLAKIDNVTTTAAGNVTKTSTRTRNLECDRAKSLYVASYALAIVAVVFGGVNVFFALVWTMAPCGFPLGAVVFSLTLLAFACSFVPFILTAYLVTHALCPDAMSTAIANSEEGTMNVKHGFILLLVSFAGLLLTFLIQVGGCMCGWQLERPTTADSRQTTVEDLYRVGTFTNRSGYQSSPMSTISVKK</sequence>
<dbReference type="Proteomes" id="UP000037923">
    <property type="component" value="Unassembled WGS sequence"/>
</dbReference>
<dbReference type="OMA" id="NTRDLEC"/>
<dbReference type="RefSeq" id="XP_015656269.1">
    <property type="nucleotide sequence ID" value="XM_015804976.1"/>
</dbReference>
<dbReference type="RefSeq" id="XP_015656271.1">
    <property type="nucleotide sequence ID" value="XM_015804978.1"/>
</dbReference>
<dbReference type="EMBL" id="LGTL01000015">
    <property type="protein sequence ID" value="KPA77831.1"/>
    <property type="molecule type" value="Genomic_DNA"/>
</dbReference>
<keyword evidence="1" id="KW-0472">Membrane</keyword>
<dbReference type="GeneID" id="26906930"/>
<protein>
    <submittedName>
        <fullName evidence="2">Uncharacterized protein</fullName>
    </submittedName>
</protein>
<gene>
    <name evidence="2" type="ORF">ABB37_06644</name>
</gene>
<evidence type="ECO:0000256" key="1">
    <source>
        <dbReference type="SAM" id="Phobius"/>
    </source>
</evidence>
<dbReference type="AlphaFoldDB" id="A0A0M9FX08"/>